<reference evidence="2" key="2">
    <citation type="submission" date="2022-06" db="UniProtKB">
        <authorList>
            <consortium name="EnsemblMetazoa"/>
        </authorList>
    </citation>
    <scope>IDENTIFICATION</scope>
    <source>
        <strain evidence="2">DF5081</strain>
    </source>
</reference>
<organism evidence="2 3">
    <name type="scientific">Caenorhabditis japonica</name>
    <dbReference type="NCBI Taxonomy" id="281687"/>
    <lineage>
        <taxon>Eukaryota</taxon>
        <taxon>Metazoa</taxon>
        <taxon>Ecdysozoa</taxon>
        <taxon>Nematoda</taxon>
        <taxon>Chromadorea</taxon>
        <taxon>Rhabditida</taxon>
        <taxon>Rhabditina</taxon>
        <taxon>Rhabditomorpha</taxon>
        <taxon>Rhabditoidea</taxon>
        <taxon>Rhabditidae</taxon>
        <taxon>Peloderinae</taxon>
        <taxon>Caenorhabditis</taxon>
    </lineage>
</organism>
<feature type="transmembrane region" description="Helical" evidence="1">
    <location>
        <begin position="124"/>
        <end position="146"/>
    </location>
</feature>
<evidence type="ECO:0000256" key="1">
    <source>
        <dbReference type="SAM" id="Phobius"/>
    </source>
</evidence>
<protein>
    <submittedName>
        <fullName evidence="2">Uncharacterized protein</fullName>
    </submittedName>
</protein>
<dbReference type="Proteomes" id="UP000005237">
    <property type="component" value="Unassembled WGS sequence"/>
</dbReference>
<keyword evidence="3" id="KW-1185">Reference proteome</keyword>
<keyword evidence="1" id="KW-0472">Membrane</keyword>
<evidence type="ECO:0000313" key="3">
    <source>
        <dbReference type="Proteomes" id="UP000005237"/>
    </source>
</evidence>
<proteinExistence type="predicted"/>
<accession>A0A8R1DXK4</accession>
<name>A0A8R1DXK4_CAEJA</name>
<feature type="transmembrane region" description="Helical" evidence="1">
    <location>
        <begin position="12"/>
        <end position="33"/>
    </location>
</feature>
<reference evidence="3" key="1">
    <citation type="submission" date="2010-08" db="EMBL/GenBank/DDBJ databases">
        <authorList>
            <consortium name="Caenorhabditis japonica Sequencing Consortium"/>
            <person name="Wilson R.K."/>
        </authorList>
    </citation>
    <scope>NUCLEOTIDE SEQUENCE [LARGE SCALE GENOMIC DNA]</scope>
    <source>
        <strain evidence="3">DF5081</strain>
    </source>
</reference>
<dbReference type="AlphaFoldDB" id="A0A8R1DXK4"/>
<sequence length="175" mass="20246">MGYIRKLFPPYYKYPVFAFVGFEFVYSAFVLAISEAYYKSAALILPIAYRIFDDTVRKNKPGFDWSPEEREILEVYKLQMLVLWVISTVGVILCMVVIIPQFFDFNDRRGNPSHLCMVRRTLAWLLWFIVAIYVVVLGVAVIWAGLTAAPPLFTFTHISMELKKRSVHHRARGGV</sequence>
<keyword evidence="1" id="KW-0812">Transmembrane</keyword>
<dbReference type="EnsemblMetazoa" id="CJA14628.1">
    <property type="protein sequence ID" value="CJA14628.1"/>
    <property type="gene ID" value="WBGene00133832"/>
</dbReference>
<evidence type="ECO:0000313" key="2">
    <source>
        <dbReference type="EnsemblMetazoa" id="CJA14628.1"/>
    </source>
</evidence>
<feature type="transmembrane region" description="Helical" evidence="1">
    <location>
        <begin position="81"/>
        <end position="103"/>
    </location>
</feature>
<keyword evidence="1" id="KW-1133">Transmembrane helix</keyword>